<evidence type="ECO:0000313" key="1">
    <source>
        <dbReference type="EMBL" id="PRQ43160.1"/>
    </source>
</evidence>
<reference evidence="1 2" key="1">
    <citation type="journal article" date="2018" name="Nat. Genet.">
        <title>The Rosa genome provides new insights in the design of modern roses.</title>
        <authorList>
            <person name="Bendahmane M."/>
        </authorList>
    </citation>
    <scope>NUCLEOTIDE SEQUENCE [LARGE SCALE GENOMIC DNA]</scope>
    <source>
        <strain evidence="2">cv. Old Blush</strain>
    </source>
</reference>
<organism evidence="1 2">
    <name type="scientific">Rosa chinensis</name>
    <name type="common">China rose</name>
    <dbReference type="NCBI Taxonomy" id="74649"/>
    <lineage>
        <taxon>Eukaryota</taxon>
        <taxon>Viridiplantae</taxon>
        <taxon>Streptophyta</taxon>
        <taxon>Embryophyta</taxon>
        <taxon>Tracheophyta</taxon>
        <taxon>Spermatophyta</taxon>
        <taxon>Magnoliopsida</taxon>
        <taxon>eudicotyledons</taxon>
        <taxon>Gunneridae</taxon>
        <taxon>Pentapetalae</taxon>
        <taxon>rosids</taxon>
        <taxon>fabids</taxon>
        <taxon>Rosales</taxon>
        <taxon>Rosaceae</taxon>
        <taxon>Rosoideae</taxon>
        <taxon>Rosoideae incertae sedis</taxon>
        <taxon>Rosa</taxon>
    </lineage>
</organism>
<sequence length="80" mass="9128">MRISQLLRSRSRSRSCSGRLSFLFPRASPSQPLSSTVEAATAIALIDGTSEAITAIKEQEKQINDFRQHWWDYKTFKVLI</sequence>
<keyword evidence="2" id="KW-1185">Reference proteome</keyword>
<dbReference type="Gramene" id="PRQ43160">
    <property type="protein sequence ID" value="PRQ43160"/>
    <property type="gene ID" value="RchiOBHm_Chr3g0465441"/>
</dbReference>
<gene>
    <name evidence="1" type="ORF">RchiOBHm_Chr3g0465441</name>
</gene>
<dbReference type="Proteomes" id="UP000238479">
    <property type="component" value="Chromosome 3"/>
</dbReference>
<comment type="caution">
    <text evidence="1">The sequence shown here is derived from an EMBL/GenBank/DDBJ whole genome shotgun (WGS) entry which is preliminary data.</text>
</comment>
<proteinExistence type="predicted"/>
<dbReference type="EMBL" id="PDCK01000041">
    <property type="protein sequence ID" value="PRQ43160.1"/>
    <property type="molecule type" value="Genomic_DNA"/>
</dbReference>
<name>A0A2P6R9P7_ROSCH</name>
<dbReference type="AlphaFoldDB" id="A0A2P6R9P7"/>
<accession>A0A2P6R9P7</accession>
<protein>
    <submittedName>
        <fullName evidence="1">Uncharacterized protein</fullName>
    </submittedName>
</protein>
<evidence type="ECO:0000313" key="2">
    <source>
        <dbReference type="Proteomes" id="UP000238479"/>
    </source>
</evidence>